<evidence type="ECO:0000259" key="2">
    <source>
        <dbReference type="PROSITE" id="PS51228"/>
    </source>
</evidence>
<dbReference type="PANTHER" id="PTHR23310">
    <property type="entry name" value="ACYL-COA-BINDING PROTEIN, ACBP"/>
    <property type="match status" value="1"/>
</dbReference>
<evidence type="ECO:0000313" key="3">
    <source>
        <dbReference type="EMBL" id="MCF5547896.1"/>
    </source>
</evidence>
<name>A0ABS9GUK8_9PSED</name>
<evidence type="ECO:0000256" key="1">
    <source>
        <dbReference type="ARBA" id="ARBA00023121"/>
    </source>
</evidence>
<dbReference type="Proteomes" id="UP000814158">
    <property type="component" value="Unassembled WGS sequence"/>
</dbReference>
<dbReference type="InterPro" id="IPR014352">
    <property type="entry name" value="FERM/acyl-CoA-bd_prot_sf"/>
</dbReference>
<sequence length="87" mass="9795">MSNPDFDSAVEGVKKLLKRPTNDETNELYGLFKQSTVGDNNSAKPGLLDRPAIAKWDAWNKLKGTSQIEAQNRYIELVDRLIQLYGV</sequence>
<keyword evidence="4" id="KW-1185">Reference proteome</keyword>
<dbReference type="EMBL" id="WKAT01000076">
    <property type="protein sequence ID" value="MCF5547896.1"/>
    <property type="molecule type" value="Genomic_DNA"/>
</dbReference>
<dbReference type="PANTHER" id="PTHR23310:SF62">
    <property type="entry name" value="ACYL-COA BINDING PROTEIN 1, ISOFORM A"/>
    <property type="match status" value="1"/>
</dbReference>
<reference evidence="3 4" key="1">
    <citation type="submission" date="2019-11" db="EMBL/GenBank/DDBJ databases">
        <title>Epiphytic Pseudomonas syringae from cherry orchards.</title>
        <authorList>
            <person name="Hulin M.T."/>
        </authorList>
    </citation>
    <scope>NUCLEOTIDE SEQUENCE [LARGE SCALE GENOMIC DNA]</scope>
    <source>
        <strain evidence="3 4">PA-3-2A</strain>
    </source>
</reference>
<dbReference type="SUPFAM" id="SSF47027">
    <property type="entry name" value="Acyl-CoA binding protein"/>
    <property type="match status" value="1"/>
</dbReference>
<evidence type="ECO:0000313" key="4">
    <source>
        <dbReference type="Proteomes" id="UP000814158"/>
    </source>
</evidence>
<dbReference type="RefSeq" id="WP_236373986.1">
    <property type="nucleotide sequence ID" value="NZ_WKAT01000076.1"/>
</dbReference>
<dbReference type="Pfam" id="PF00887">
    <property type="entry name" value="ACBP"/>
    <property type="match status" value="1"/>
</dbReference>
<dbReference type="PRINTS" id="PR00689">
    <property type="entry name" value="ACOABINDINGP"/>
</dbReference>
<protein>
    <submittedName>
        <fullName evidence="3">Acyl-CoA-binding protein</fullName>
    </submittedName>
</protein>
<gene>
    <name evidence="3" type="ORF">GIV68_24430</name>
</gene>
<comment type="caution">
    <text evidence="3">The sequence shown here is derived from an EMBL/GenBank/DDBJ whole genome shotgun (WGS) entry which is preliminary data.</text>
</comment>
<proteinExistence type="predicted"/>
<dbReference type="InterPro" id="IPR035984">
    <property type="entry name" value="Acyl-CoA-binding_sf"/>
</dbReference>
<dbReference type="PROSITE" id="PS51228">
    <property type="entry name" value="ACB_2"/>
    <property type="match status" value="1"/>
</dbReference>
<dbReference type="InterPro" id="IPR000582">
    <property type="entry name" value="Acyl-CoA-binding_protein"/>
</dbReference>
<accession>A0ABS9GUK8</accession>
<keyword evidence="1" id="KW-0446">Lipid-binding</keyword>
<feature type="domain" description="ACB" evidence="2">
    <location>
        <begin position="2"/>
        <end position="87"/>
    </location>
</feature>
<dbReference type="Gene3D" id="1.20.80.10">
    <property type="match status" value="1"/>
</dbReference>
<organism evidence="3 4">
    <name type="scientific">Pseudomonas salomonii</name>
    <dbReference type="NCBI Taxonomy" id="191391"/>
    <lineage>
        <taxon>Bacteria</taxon>
        <taxon>Pseudomonadati</taxon>
        <taxon>Pseudomonadota</taxon>
        <taxon>Gammaproteobacteria</taxon>
        <taxon>Pseudomonadales</taxon>
        <taxon>Pseudomonadaceae</taxon>
        <taxon>Pseudomonas</taxon>
    </lineage>
</organism>